<sequence length="229" mass="25866">MLSKNELRLNRIALLIYRIPDVTANHDVPPGANFHPASYPNHNPILIFEFPELHPSWEITRQQFMLGSEPLPNDVVSGEAQVVSVVDFNAPVIRRHAYTSATTSRAKRPSADKGQKFAVLHGKGMTIGRLFQPNRTSNKLPLLTTGQALNQEVATETIESDMKTIIRNGFKEPVESCLPYRVVTKMQQMPLHGHWRIHGEYLVGVPMRDFSGEQNRPFSLYKLELASQD</sequence>
<accession>A0A8H3BT84</accession>
<proteinExistence type="predicted"/>
<evidence type="ECO:0000313" key="2">
    <source>
        <dbReference type="Proteomes" id="UP000663888"/>
    </source>
</evidence>
<protein>
    <submittedName>
        <fullName evidence="1">Uncharacterized protein</fullName>
    </submittedName>
</protein>
<dbReference type="AlphaFoldDB" id="A0A8H3BT84"/>
<reference evidence="1" key="1">
    <citation type="submission" date="2021-01" db="EMBL/GenBank/DDBJ databases">
        <authorList>
            <person name="Kaushik A."/>
        </authorList>
    </citation>
    <scope>NUCLEOTIDE SEQUENCE</scope>
    <source>
        <strain evidence="1">AG4-R118</strain>
    </source>
</reference>
<name>A0A8H3BT84_9AGAM</name>
<organism evidence="1 2">
    <name type="scientific">Rhizoctonia solani</name>
    <dbReference type="NCBI Taxonomy" id="456999"/>
    <lineage>
        <taxon>Eukaryota</taxon>
        <taxon>Fungi</taxon>
        <taxon>Dikarya</taxon>
        <taxon>Basidiomycota</taxon>
        <taxon>Agaricomycotina</taxon>
        <taxon>Agaricomycetes</taxon>
        <taxon>Cantharellales</taxon>
        <taxon>Ceratobasidiaceae</taxon>
        <taxon>Rhizoctonia</taxon>
    </lineage>
</organism>
<dbReference type="EMBL" id="CAJMWX010001058">
    <property type="protein sequence ID" value="CAE6463959.1"/>
    <property type="molecule type" value="Genomic_DNA"/>
</dbReference>
<gene>
    <name evidence="1" type="ORF">RDB_LOCUS95402</name>
</gene>
<comment type="caution">
    <text evidence="1">The sequence shown here is derived from an EMBL/GenBank/DDBJ whole genome shotgun (WGS) entry which is preliminary data.</text>
</comment>
<evidence type="ECO:0000313" key="1">
    <source>
        <dbReference type="EMBL" id="CAE6463959.1"/>
    </source>
</evidence>
<dbReference type="Proteomes" id="UP000663888">
    <property type="component" value="Unassembled WGS sequence"/>
</dbReference>